<dbReference type="InterPro" id="IPR001810">
    <property type="entry name" value="F-box_dom"/>
</dbReference>
<keyword evidence="4" id="KW-1185">Reference proteome</keyword>
<name>A0A0D0BKF7_9AGAR</name>
<proteinExistence type="predicted"/>
<reference evidence="3 4" key="1">
    <citation type="submission" date="2014-04" db="EMBL/GenBank/DDBJ databases">
        <title>Evolutionary Origins and Diversification of the Mycorrhizal Mutualists.</title>
        <authorList>
            <consortium name="DOE Joint Genome Institute"/>
            <consortium name="Mycorrhizal Genomics Consortium"/>
            <person name="Kohler A."/>
            <person name="Kuo A."/>
            <person name="Nagy L.G."/>
            <person name="Floudas D."/>
            <person name="Copeland A."/>
            <person name="Barry K.W."/>
            <person name="Cichocki N."/>
            <person name="Veneault-Fourrey C."/>
            <person name="LaButti K."/>
            <person name="Lindquist E.A."/>
            <person name="Lipzen A."/>
            <person name="Lundell T."/>
            <person name="Morin E."/>
            <person name="Murat C."/>
            <person name="Riley R."/>
            <person name="Ohm R."/>
            <person name="Sun H."/>
            <person name="Tunlid A."/>
            <person name="Henrissat B."/>
            <person name="Grigoriev I.V."/>
            <person name="Hibbett D.S."/>
            <person name="Martin F."/>
        </authorList>
    </citation>
    <scope>NUCLEOTIDE SEQUENCE [LARGE SCALE GENOMIC DNA]</scope>
    <source>
        <strain evidence="3 4">FD-317 M1</strain>
    </source>
</reference>
<dbReference type="Pfam" id="PF12937">
    <property type="entry name" value="F-box-like"/>
    <property type="match status" value="1"/>
</dbReference>
<feature type="domain" description="F-box" evidence="2">
    <location>
        <begin position="75"/>
        <end position="132"/>
    </location>
</feature>
<accession>A0A0D0BKF7</accession>
<dbReference type="EMBL" id="KN834808">
    <property type="protein sequence ID" value="KIK55206.1"/>
    <property type="molecule type" value="Genomic_DNA"/>
</dbReference>
<evidence type="ECO:0000313" key="3">
    <source>
        <dbReference type="EMBL" id="KIK55206.1"/>
    </source>
</evidence>
<dbReference type="Proteomes" id="UP000053593">
    <property type="component" value="Unassembled WGS sequence"/>
</dbReference>
<organism evidence="3 4">
    <name type="scientific">Collybiopsis luxurians FD-317 M1</name>
    <dbReference type="NCBI Taxonomy" id="944289"/>
    <lineage>
        <taxon>Eukaryota</taxon>
        <taxon>Fungi</taxon>
        <taxon>Dikarya</taxon>
        <taxon>Basidiomycota</taxon>
        <taxon>Agaricomycotina</taxon>
        <taxon>Agaricomycetes</taxon>
        <taxon>Agaricomycetidae</taxon>
        <taxon>Agaricales</taxon>
        <taxon>Marasmiineae</taxon>
        <taxon>Omphalotaceae</taxon>
        <taxon>Collybiopsis</taxon>
        <taxon>Collybiopsis luxurians</taxon>
    </lineage>
</organism>
<protein>
    <recommendedName>
        <fullName evidence="2">F-box domain-containing protein</fullName>
    </recommendedName>
</protein>
<dbReference type="OrthoDB" id="3365698at2759"/>
<feature type="coiled-coil region" evidence="1">
    <location>
        <begin position="37"/>
        <end position="64"/>
    </location>
</feature>
<keyword evidence="1" id="KW-0175">Coiled coil</keyword>
<sequence>MDVSESTWDLAGSPFTSVVGTNYAPSAAEIASIKAFLVEQRRERSRLESKVRQLQALLEKSNKYIEAHEALMSPIRQLPSETLAEIFAWCLPTDMKYSVRDLKQAPLVFTAVCRSWRSICLGTPRLWNSIHIYLPPHLSNSAFSQREAGISLWLERSGALPLSIS</sequence>
<evidence type="ECO:0000256" key="1">
    <source>
        <dbReference type="SAM" id="Coils"/>
    </source>
</evidence>
<gene>
    <name evidence="3" type="ORF">GYMLUDRAFT_175849</name>
</gene>
<feature type="non-terminal residue" evidence="3">
    <location>
        <position position="165"/>
    </location>
</feature>
<evidence type="ECO:0000259" key="2">
    <source>
        <dbReference type="Pfam" id="PF12937"/>
    </source>
</evidence>
<dbReference type="AlphaFoldDB" id="A0A0D0BKF7"/>
<evidence type="ECO:0000313" key="4">
    <source>
        <dbReference type="Proteomes" id="UP000053593"/>
    </source>
</evidence>
<dbReference type="HOGENOM" id="CLU_018544_3_0_1"/>
<dbReference type="Gene3D" id="1.20.1280.50">
    <property type="match status" value="1"/>
</dbReference>